<gene>
    <name evidence="2" type="ORF">B0T24DRAFT_711440</name>
</gene>
<proteinExistence type="predicted"/>
<feature type="compositionally biased region" description="Basic and acidic residues" evidence="1">
    <location>
        <begin position="566"/>
        <end position="593"/>
    </location>
</feature>
<feature type="compositionally biased region" description="Basic and acidic residues" evidence="1">
    <location>
        <begin position="340"/>
        <end position="377"/>
    </location>
</feature>
<evidence type="ECO:0000313" key="3">
    <source>
        <dbReference type="Proteomes" id="UP001287356"/>
    </source>
</evidence>
<feature type="region of interest" description="Disordered" evidence="1">
    <location>
        <begin position="109"/>
        <end position="160"/>
    </location>
</feature>
<comment type="caution">
    <text evidence="2">The sequence shown here is derived from an EMBL/GenBank/DDBJ whole genome shotgun (WGS) entry which is preliminary data.</text>
</comment>
<feature type="compositionally biased region" description="Low complexity" evidence="1">
    <location>
        <begin position="62"/>
        <end position="73"/>
    </location>
</feature>
<protein>
    <submittedName>
        <fullName evidence="2">Uncharacterized protein</fullName>
    </submittedName>
</protein>
<feature type="region of interest" description="Disordered" evidence="1">
    <location>
        <begin position="333"/>
        <end position="378"/>
    </location>
</feature>
<evidence type="ECO:0000256" key="1">
    <source>
        <dbReference type="SAM" id="MobiDB-lite"/>
    </source>
</evidence>
<name>A0AAE0JXD2_9PEZI</name>
<keyword evidence="3" id="KW-1185">Reference proteome</keyword>
<feature type="region of interest" description="Disordered" evidence="1">
    <location>
        <begin position="432"/>
        <end position="466"/>
    </location>
</feature>
<dbReference type="EMBL" id="JAULSN010000008">
    <property type="protein sequence ID" value="KAK3366053.1"/>
    <property type="molecule type" value="Genomic_DNA"/>
</dbReference>
<feature type="region of interest" description="Disordered" evidence="1">
    <location>
        <begin position="43"/>
        <end position="77"/>
    </location>
</feature>
<dbReference type="Proteomes" id="UP001287356">
    <property type="component" value="Unassembled WGS sequence"/>
</dbReference>
<organism evidence="2 3">
    <name type="scientific">Lasiosphaeria ovina</name>
    <dbReference type="NCBI Taxonomy" id="92902"/>
    <lineage>
        <taxon>Eukaryota</taxon>
        <taxon>Fungi</taxon>
        <taxon>Dikarya</taxon>
        <taxon>Ascomycota</taxon>
        <taxon>Pezizomycotina</taxon>
        <taxon>Sordariomycetes</taxon>
        <taxon>Sordariomycetidae</taxon>
        <taxon>Sordariales</taxon>
        <taxon>Lasiosphaeriaceae</taxon>
        <taxon>Lasiosphaeria</taxon>
    </lineage>
</organism>
<dbReference type="AlphaFoldDB" id="A0AAE0JXD2"/>
<sequence length="604" mass="66217">MAREDGENRACARLLDVPGHWPERFTGPDQQHMQQFRATLDINNYDGPFPRTLPGPKDSWRWESNSSSASSSSSEDEAERARQARLVAKIIMASCRVLSHRRQYYYQDRPGSSRYREPTRDAIYRNNKKRRRGNDITSNPLSQFLPLNVSKTGPDQSETVPLSSAAKATAGMARAANLVAPRSSYAHDQEDQQDEGDSGSIRGRRQLSSRFALALIPLFGRRRGTLVSEDEKDHHDHQSQEREEKSTKKKGIKHRLFALKFKMCKGSHSETGGSSGENEQNTEGAGVALETIGLGPEVSKKPGNECEGISFDGGAVEIEAMVEALIHGNLASECEVPSDEDGKKGQRLDRPENGVDGRCWEKMQRQEDHDGDRREGEGESMVIDAPSWFADIDGTGSKDKGKEVIGPLVVVRAPAEEDLRLVGLEERWTQAPSSCSATARHPSGGVPGEHAPKEQNETADGSQVNPRVQTCKASVWASGGGALCPQQITVGIECLDDALPLAPGLALKETSKQRPRLGAFLSRSSNNNNGSKKKSDENPAGQPGQKRMSSGLRWVFGSFRGTAGGENKRRTSETHEEDKQDHAEGTRVSRDKSPPSFQRNETAA</sequence>
<feature type="compositionally biased region" description="Polar residues" evidence="1">
    <location>
        <begin position="149"/>
        <end position="160"/>
    </location>
</feature>
<feature type="compositionally biased region" description="Polar residues" evidence="1">
    <location>
        <begin position="595"/>
        <end position="604"/>
    </location>
</feature>
<feature type="region of interest" description="Disordered" evidence="1">
    <location>
        <begin position="510"/>
        <end position="604"/>
    </location>
</feature>
<feature type="compositionally biased region" description="Basic and acidic residues" evidence="1">
    <location>
        <begin position="114"/>
        <end position="123"/>
    </location>
</feature>
<accession>A0AAE0JXD2</accession>
<reference evidence="2" key="1">
    <citation type="journal article" date="2023" name="Mol. Phylogenet. Evol.">
        <title>Genome-scale phylogeny and comparative genomics of the fungal order Sordariales.</title>
        <authorList>
            <person name="Hensen N."/>
            <person name="Bonometti L."/>
            <person name="Westerberg I."/>
            <person name="Brannstrom I.O."/>
            <person name="Guillou S."/>
            <person name="Cros-Aarteil S."/>
            <person name="Calhoun S."/>
            <person name="Haridas S."/>
            <person name="Kuo A."/>
            <person name="Mondo S."/>
            <person name="Pangilinan J."/>
            <person name="Riley R."/>
            <person name="LaButti K."/>
            <person name="Andreopoulos B."/>
            <person name="Lipzen A."/>
            <person name="Chen C."/>
            <person name="Yan M."/>
            <person name="Daum C."/>
            <person name="Ng V."/>
            <person name="Clum A."/>
            <person name="Steindorff A."/>
            <person name="Ohm R.A."/>
            <person name="Martin F."/>
            <person name="Silar P."/>
            <person name="Natvig D.O."/>
            <person name="Lalanne C."/>
            <person name="Gautier V."/>
            <person name="Ament-Velasquez S.L."/>
            <person name="Kruys A."/>
            <person name="Hutchinson M.I."/>
            <person name="Powell A.J."/>
            <person name="Barry K."/>
            <person name="Miller A.N."/>
            <person name="Grigoriev I.V."/>
            <person name="Debuchy R."/>
            <person name="Gladieux P."/>
            <person name="Hiltunen Thoren M."/>
            <person name="Johannesson H."/>
        </authorList>
    </citation>
    <scope>NUCLEOTIDE SEQUENCE</scope>
    <source>
        <strain evidence="2">CBS 958.72</strain>
    </source>
</reference>
<feature type="compositionally biased region" description="Basic and acidic residues" evidence="1">
    <location>
        <begin position="229"/>
        <end position="246"/>
    </location>
</feature>
<evidence type="ECO:0000313" key="2">
    <source>
        <dbReference type="EMBL" id="KAK3366053.1"/>
    </source>
</evidence>
<reference evidence="2" key="2">
    <citation type="submission" date="2023-06" db="EMBL/GenBank/DDBJ databases">
        <authorList>
            <consortium name="Lawrence Berkeley National Laboratory"/>
            <person name="Haridas S."/>
            <person name="Hensen N."/>
            <person name="Bonometti L."/>
            <person name="Westerberg I."/>
            <person name="Brannstrom I.O."/>
            <person name="Guillou S."/>
            <person name="Cros-Aarteil S."/>
            <person name="Calhoun S."/>
            <person name="Kuo A."/>
            <person name="Mondo S."/>
            <person name="Pangilinan J."/>
            <person name="Riley R."/>
            <person name="Labutti K."/>
            <person name="Andreopoulos B."/>
            <person name="Lipzen A."/>
            <person name="Chen C."/>
            <person name="Yanf M."/>
            <person name="Daum C."/>
            <person name="Ng V."/>
            <person name="Clum A."/>
            <person name="Steindorff A."/>
            <person name="Ohm R."/>
            <person name="Martin F."/>
            <person name="Silar P."/>
            <person name="Natvig D."/>
            <person name="Lalanne C."/>
            <person name="Gautier V."/>
            <person name="Ament-Velasquez S.L."/>
            <person name="Kruys A."/>
            <person name="Hutchinson M.I."/>
            <person name="Powell A.J."/>
            <person name="Barry K."/>
            <person name="Miller A.N."/>
            <person name="Grigoriev I.V."/>
            <person name="Debuchy R."/>
            <person name="Gladieux P."/>
            <person name="Thoren M.H."/>
            <person name="Johannesson H."/>
        </authorList>
    </citation>
    <scope>NUCLEOTIDE SEQUENCE</scope>
    <source>
        <strain evidence="2">CBS 958.72</strain>
    </source>
</reference>
<feature type="region of interest" description="Disordered" evidence="1">
    <location>
        <begin position="182"/>
        <end position="204"/>
    </location>
</feature>
<feature type="region of interest" description="Disordered" evidence="1">
    <location>
        <begin position="228"/>
        <end position="250"/>
    </location>
</feature>